<reference evidence="3" key="1">
    <citation type="submission" date="2022-11" db="UniProtKB">
        <authorList>
            <consortium name="WormBaseParasite"/>
        </authorList>
    </citation>
    <scope>IDENTIFICATION</scope>
</reference>
<organism evidence="2 3">
    <name type="scientific">Romanomermis culicivorax</name>
    <name type="common">Nematode worm</name>
    <dbReference type="NCBI Taxonomy" id="13658"/>
    <lineage>
        <taxon>Eukaryota</taxon>
        <taxon>Metazoa</taxon>
        <taxon>Ecdysozoa</taxon>
        <taxon>Nematoda</taxon>
        <taxon>Enoplea</taxon>
        <taxon>Dorylaimia</taxon>
        <taxon>Mermithida</taxon>
        <taxon>Mermithoidea</taxon>
        <taxon>Mermithidae</taxon>
        <taxon>Romanomermis</taxon>
    </lineage>
</organism>
<evidence type="ECO:0000313" key="2">
    <source>
        <dbReference type="Proteomes" id="UP000887565"/>
    </source>
</evidence>
<feature type="signal peptide" evidence="1">
    <location>
        <begin position="1"/>
        <end position="19"/>
    </location>
</feature>
<evidence type="ECO:0000256" key="1">
    <source>
        <dbReference type="SAM" id="SignalP"/>
    </source>
</evidence>
<protein>
    <submittedName>
        <fullName evidence="3">Secreted protein</fullName>
    </submittedName>
</protein>
<sequence length="145" mass="16781">MRPFKCLLFIFLFIDGFWGKIIRFKDCGIKVACLRRQRPGYNCPVKNCLLSYLFLMKKNGNLISCGKQAKDGSYRENNSQKKAALKTALPNALSPTGRCWQNRELVFADMCTYFSLYNFVESPHAGFKCKTRFKNDEELYSISPF</sequence>
<name>A0A915L1I0_ROMCU</name>
<keyword evidence="2" id="KW-1185">Reference proteome</keyword>
<keyword evidence="1" id="KW-0732">Signal</keyword>
<dbReference type="Proteomes" id="UP000887565">
    <property type="component" value="Unplaced"/>
</dbReference>
<dbReference type="WBParaSite" id="nRc.2.0.1.t44923-RA">
    <property type="protein sequence ID" value="nRc.2.0.1.t44923-RA"/>
    <property type="gene ID" value="nRc.2.0.1.g44923"/>
</dbReference>
<feature type="chain" id="PRO_5037502206" evidence="1">
    <location>
        <begin position="20"/>
        <end position="145"/>
    </location>
</feature>
<proteinExistence type="predicted"/>
<evidence type="ECO:0000313" key="3">
    <source>
        <dbReference type="WBParaSite" id="nRc.2.0.1.t44923-RA"/>
    </source>
</evidence>
<dbReference type="AlphaFoldDB" id="A0A915L1I0"/>
<accession>A0A915L1I0</accession>